<comment type="caution">
    <text evidence="1">The sequence shown here is derived from an EMBL/GenBank/DDBJ whole genome shotgun (WGS) entry which is preliminary data.</text>
</comment>
<dbReference type="EMBL" id="CM046131">
    <property type="protein sequence ID" value="KAI8430027.1"/>
    <property type="molecule type" value="Genomic_DNA"/>
</dbReference>
<proteinExistence type="predicted"/>
<organism evidence="1 2">
    <name type="scientific">Choristoneura fumiferana</name>
    <name type="common">Spruce budworm moth</name>
    <name type="synonym">Archips fumiferana</name>
    <dbReference type="NCBI Taxonomy" id="7141"/>
    <lineage>
        <taxon>Eukaryota</taxon>
        <taxon>Metazoa</taxon>
        <taxon>Ecdysozoa</taxon>
        <taxon>Arthropoda</taxon>
        <taxon>Hexapoda</taxon>
        <taxon>Insecta</taxon>
        <taxon>Pterygota</taxon>
        <taxon>Neoptera</taxon>
        <taxon>Endopterygota</taxon>
        <taxon>Lepidoptera</taxon>
        <taxon>Glossata</taxon>
        <taxon>Ditrysia</taxon>
        <taxon>Tortricoidea</taxon>
        <taxon>Tortricidae</taxon>
        <taxon>Tortricinae</taxon>
        <taxon>Choristoneura</taxon>
    </lineage>
</organism>
<dbReference type="Proteomes" id="UP001064048">
    <property type="component" value="Chromosome Z"/>
</dbReference>
<evidence type="ECO:0000313" key="1">
    <source>
        <dbReference type="EMBL" id="KAI8430027.1"/>
    </source>
</evidence>
<gene>
    <name evidence="1" type="ORF">MSG28_000473</name>
</gene>
<name>A0ACC0K0R0_CHOFU</name>
<reference evidence="1 2" key="1">
    <citation type="journal article" date="2022" name="Genome Biol. Evol.">
        <title>The Spruce Budworm Genome: Reconstructing the Evolutionary History of Antifreeze Proteins.</title>
        <authorList>
            <person name="Beliveau C."/>
            <person name="Gagne P."/>
            <person name="Picq S."/>
            <person name="Vernygora O."/>
            <person name="Keeling C.I."/>
            <person name="Pinkney K."/>
            <person name="Doucet D."/>
            <person name="Wen F."/>
            <person name="Johnston J.S."/>
            <person name="Maaroufi H."/>
            <person name="Boyle B."/>
            <person name="Laroche J."/>
            <person name="Dewar K."/>
            <person name="Juretic N."/>
            <person name="Blackburn G."/>
            <person name="Nisole A."/>
            <person name="Brunet B."/>
            <person name="Brandao M."/>
            <person name="Lumley L."/>
            <person name="Duan J."/>
            <person name="Quan G."/>
            <person name="Lucarotti C.J."/>
            <person name="Roe A.D."/>
            <person name="Sperling F.A.H."/>
            <person name="Levesque R.C."/>
            <person name="Cusson M."/>
        </authorList>
    </citation>
    <scope>NUCLEOTIDE SEQUENCE [LARGE SCALE GENOMIC DNA]</scope>
    <source>
        <strain evidence="1">Glfc:IPQL:Cfum</strain>
    </source>
</reference>
<accession>A0ACC0K0R0</accession>
<protein>
    <submittedName>
        <fullName evidence="1">Uncharacterized protein</fullName>
    </submittedName>
</protein>
<sequence>MTLKAKLLKALILGAPASGKGTISSRIVKKYKIEHVSSGDKLRDHIQNQTDLGKEVKKYLNDGKLVPDDLMIKFMTTELKKVDNKPWLLDGFPRTVGQADALWKIQPVDVVLNLVVPFDVIIDRVKNRWVHLPSGRVYNIGFNTPKVAGKDDVTNENLVQRPDDRPEAVMQRLQIYDDITRPVINYYKEKGILKEFEGRTSDEIWPKGKATTTLALAAGAAGAPSTLARDVTRAASRPTMPATRLPAVLPRYVLCYNYNHQSGYNFQNHEYCDDLSPYHGNISLDQISGVWYGVEKIPHTKGEYRIERTKECFYIDIKEQNIQPTPPPPYPPLTHPYANAAYGYGLSEQHRIRYFVLEWHEGLWQDDYHFKVNTSHKGFWQTDVPSTAVENMYRFFGGVIQVLKVANNHLVLNFCMRLPHSQFYSVVLSRNENQLTPEDLSSIHSIFTSKHLSTSALKRIRRRLHNDSSWRSHKSNPWSGNSLSGSWRDVRFKRRKRDMYQERRLRVLWDEDGQTMEQTYVYSPDEPGLWTAEQWRPGEREMRSRGVDMWYPDDPPRHPEVIRVLKLTPDKMIINHCTELGDGGSFSLILRRYNSMINSPVSDNAYYQNGYNTPRYAAGYGQSYGQGYGQNPGQNFGQGLSSYELPFVRNNRDYCINRVPQTGIWVDRLMGIWYGVELVQHLAGDSRVDYGRTCIVIHISEPKDELITNRQLHHVEALNARFRQRYRHLRLLWDEEGDTIDIILVKFLGRKFDKVQIMTFEEHIPNVMAANYLMHCFFFLLLVREQDVSSGEVSRREGALRVQNRLLVHVESELGSDSDHDSVDNHFDDSRKVKKFPEEKIATLHLYYKKLNKLLSEAEAPLHTKTKINCNLNLFVKIASHIKLICPILFLDAKCQVLANLANFGYDPVNYDYIRRVGVLDVLLHVLRNESNAKLLHFASAGICNCCVDPLNAEYILANAGLKHIVALLKSEHSETLADVITILISLFNEETKSEIKIPEVIERMTEISKSNNKILINLATLFLENVCKMVNNKNYQKICKLHTTSFSSTAFKAGDKIRIQKTLTQKDLDAFSNLTSDHNPLHKNNGNKRPIVHGALLNGLVAGLIGTHLPGPGTVVVSQTMKFPNKCFVGEKLTISVELVDVRKILKVKFFCIVEEEKKVEPCQCGVFMSQQVGIKEGRRGRPRGPPQGEPVVTYDTDAPSLPCGSAGFKHCISKCLDVFLDIKSKLKSEKRYHHRNSKKRIYYYFCGYHKLWIYKKKLSPDYVQGTYLGSPALVTKSTIQKLAKMALGN</sequence>
<keyword evidence="2" id="KW-1185">Reference proteome</keyword>
<evidence type="ECO:0000313" key="2">
    <source>
        <dbReference type="Proteomes" id="UP001064048"/>
    </source>
</evidence>